<organism evidence="2 3">
    <name type="scientific">Pararhizobium mangrovi</name>
    <dbReference type="NCBI Taxonomy" id="2590452"/>
    <lineage>
        <taxon>Bacteria</taxon>
        <taxon>Pseudomonadati</taxon>
        <taxon>Pseudomonadota</taxon>
        <taxon>Alphaproteobacteria</taxon>
        <taxon>Hyphomicrobiales</taxon>
        <taxon>Rhizobiaceae</taxon>
        <taxon>Rhizobium/Agrobacterium group</taxon>
        <taxon>Pararhizobium</taxon>
    </lineage>
</organism>
<name>A0A506TX60_9HYPH</name>
<dbReference type="EMBL" id="VHLH01000044">
    <property type="protein sequence ID" value="TPW25896.1"/>
    <property type="molecule type" value="Genomic_DNA"/>
</dbReference>
<reference evidence="2 3" key="1">
    <citation type="submission" date="2019-06" db="EMBL/GenBank/DDBJ databases">
        <authorList>
            <person name="Li M."/>
        </authorList>
    </citation>
    <scope>NUCLEOTIDE SEQUENCE [LARGE SCALE GENOMIC DNA]</scope>
    <source>
        <strain evidence="2 3">BGMRC6574</strain>
    </source>
</reference>
<evidence type="ECO:0000313" key="2">
    <source>
        <dbReference type="EMBL" id="TPW25896.1"/>
    </source>
</evidence>
<dbReference type="AlphaFoldDB" id="A0A506TX60"/>
<sequence length="87" mass="9223">MKNVATITLAAATLFGSVFAANASDFVLSPRSPEAHDLMPSQKTNDNVDRLTTGSVATTTTEGDSAYVDCPFVVSPRYSGQVTYSCR</sequence>
<proteinExistence type="predicted"/>
<evidence type="ECO:0000313" key="3">
    <source>
        <dbReference type="Proteomes" id="UP000320314"/>
    </source>
</evidence>
<protein>
    <submittedName>
        <fullName evidence="2">Uncharacterized protein</fullName>
    </submittedName>
</protein>
<feature type="chain" id="PRO_5021319912" evidence="1">
    <location>
        <begin position="21"/>
        <end position="87"/>
    </location>
</feature>
<gene>
    <name evidence="2" type="ORF">FJU11_17175</name>
</gene>
<keyword evidence="1" id="KW-0732">Signal</keyword>
<keyword evidence="3" id="KW-1185">Reference proteome</keyword>
<evidence type="ECO:0000256" key="1">
    <source>
        <dbReference type="SAM" id="SignalP"/>
    </source>
</evidence>
<dbReference type="RefSeq" id="WP_141168307.1">
    <property type="nucleotide sequence ID" value="NZ_VHLH01000044.1"/>
</dbReference>
<accession>A0A506TX60</accession>
<feature type="signal peptide" evidence="1">
    <location>
        <begin position="1"/>
        <end position="20"/>
    </location>
</feature>
<dbReference type="Proteomes" id="UP000320314">
    <property type="component" value="Unassembled WGS sequence"/>
</dbReference>
<comment type="caution">
    <text evidence="2">The sequence shown here is derived from an EMBL/GenBank/DDBJ whole genome shotgun (WGS) entry which is preliminary data.</text>
</comment>